<dbReference type="HOGENOM" id="CLU_1768380_0_0_1"/>
<evidence type="ECO:0000313" key="2">
    <source>
        <dbReference type="EMBL" id="KIJ96377.1"/>
    </source>
</evidence>
<organism evidence="2 3">
    <name type="scientific">Laccaria amethystina LaAM-08-1</name>
    <dbReference type="NCBI Taxonomy" id="1095629"/>
    <lineage>
        <taxon>Eukaryota</taxon>
        <taxon>Fungi</taxon>
        <taxon>Dikarya</taxon>
        <taxon>Basidiomycota</taxon>
        <taxon>Agaricomycotina</taxon>
        <taxon>Agaricomycetes</taxon>
        <taxon>Agaricomycetidae</taxon>
        <taxon>Agaricales</taxon>
        <taxon>Agaricineae</taxon>
        <taxon>Hydnangiaceae</taxon>
        <taxon>Laccaria</taxon>
    </lineage>
</organism>
<sequence>MYRVPQNALSLRTQRSPYHFESILQCIFLFVDYLFCIPIHLSFRGLVTISFDIAPKVCSWRSDQFMLVAVICGINMLPFVAPHQTFYLTPLRIVHLAPRQLACFALVSKSVFFDSRILTGSFTRFLVSLRPPSNVEVRTASTTNPIP</sequence>
<reference evidence="2 3" key="1">
    <citation type="submission" date="2014-04" db="EMBL/GenBank/DDBJ databases">
        <authorList>
            <consortium name="DOE Joint Genome Institute"/>
            <person name="Kuo A."/>
            <person name="Kohler A."/>
            <person name="Nagy L.G."/>
            <person name="Floudas D."/>
            <person name="Copeland A."/>
            <person name="Barry K.W."/>
            <person name="Cichocki N."/>
            <person name="Veneault-Fourrey C."/>
            <person name="LaButti K."/>
            <person name="Lindquist E.A."/>
            <person name="Lipzen A."/>
            <person name="Lundell T."/>
            <person name="Morin E."/>
            <person name="Murat C."/>
            <person name="Sun H."/>
            <person name="Tunlid A."/>
            <person name="Henrissat B."/>
            <person name="Grigoriev I.V."/>
            <person name="Hibbett D.S."/>
            <person name="Martin F."/>
            <person name="Nordberg H.P."/>
            <person name="Cantor M.N."/>
            <person name="Hua S.X."/>
        </authorList>
    </citation>
    <scope>NUCLEOTIDE SEQUENCE [LARGE SCALE GENOMIC DNA]</scope>
    <source>
        <strain evidence="2 3">LaAM-08-1</strain>
    </source>
</reference>
<accession>A0A0C9XJK0</accession>
<feature type="transmembrane region" description="Helical" evidence="1">
    <location>
        <begin position="22"/>
        <end position="43"/>
    </location>
</feature>
<keyword evidence="3" id="KW-1185">Reference proteome</keyword>
<keyword evidence="1" id="KW-0812">Transmembrane</keyword>
<evidence type="ECO:0000313" key="3">
    <source>
        <dbReference type="Proteomes" id="UP000054477"/>
    </source>
</evidence>
<proteinExistence type="predicted"/>
<gene>
    <name evidence="2" type="ORF">K443DRAFT_10661</name>
</gene>
<dbReference type="AlphaFoldDB" id="A0A0C9XJK0"/>
<keyword evidence="1" id="KW-1133">Transmembrane helix</keyword>
<evidence type="ECO:0000256" key="1">
    <source>
        <dbReference type="SAM" id="Phobius"/>
    </source>
</evidence>
<keyword evidence="1" id="KW-0472">Membrane</keyword>
<feature type="transmembrane region" description="Helical" evidence="1">
    <location>
        <begin position="64"/>
        <end position="81"/>
    </location>
</feature>
<reference evidence="3" key="2">
    <citation type="submission" date="2015-01" db="EMBL/GenBank/DDBJ databases">
        <title>Evolutionary Origins and Diversification of the Mycorrhizal Mutualists.</title>
        <authorList>
            <consortium name="DOE Joint Genome Institute"/>
            <consortium name="Mycorrhizal Genomics Consortium"/>
            <person name="Kohler A."/>
            <person name="Kuo A."/>
            <person name="Nagy L.G."/>
            <person name="Floudas D."/>
            <person name="Copeland A."/>
            <person name="Barry K.W."/>
            <person name="Cichocki N."/>
            <person name="Veneault-Fourrey C."/>
            <person name="LaButti K."/>
            <person name="Lindquist E.A."/>
            <person name="Lipzen A."/>
            <person name="Lundell T."/>
            <person name="Morin E."/>
            <person name="Murat C."/>
            <person name="Riley R."/>
            <person name="Ohm R."/>
            <person name="Sun H."/>
            <person name="Tunlid A."/>
            <person name="Henrissat B."/>
            <person name="Grigoriev I.V."/>
            <person name="Hibbett D.S."/>
            <person name="Martin F."/>
        </authorList>
    </citation>
    <scope>NUCLEOTIDE SEQUENCE [LARGE SCALE GENOMIC DNA]</scope>
    <source>
        <strain evidence="3">LaAM-08-1</strain>
    </source>
</reference>
<dbReference type="Proteomes" id="UP000054477">
    <property type="component" value="Unassembled WGS sequence"/>
</dbReference>
<dbReference type="EMBL" id="KN838723">
    <property type="protein sequence ID" value="KIJ96377.1"/>
    <property type="molecule type" value="Genomic_DNA"/>
</dbReference>
<name>A0A0C9XJK0_9AGAR</name>
<protein>
    <submittedName>
        <fullName evidence="2">Uncharacterized protein</fullName>
    </submittedName>
</protein>